<gene>
    <name evidence="7" type="ORF">IAA54_11145</name>
</gene>
<dbReference type="InterPro" id="IPR014284">
    <property type="entry name" value="RNA_pol_sigma-70_dom"/>
</dbReference>
<keyword evidence="1" id="KW-0805">Transcription regulation</keyword>
<evidence type="ECO:0000256" key="2">
    <source>
        <dbReference type="ARBA" id="ARBA00023082"/>
    </source>
</evidence>
<dbReference type="InterPro" id="IPR007627">
    <property type="entry name" value="RNA_pol_sigma70_r2"/>
</dbReference>
<dbReference type="GO" id="GO:0003677">
    <property type="term" value="F:DNA binding"/>
    <property type="evidence" value="ECO:0007669"/>
    <property type="project" value="UniProtKB-KW"/>
</dbReference>
<dbReference type="Proteomes" id="UP000886785">
    <property type="component" value="Unassembled WGS sequence"/>
</dbReference>
<organism evidence="7 8">
    <name type="scientific">Candidatus Gallacutalibacter pullicola</name>
    <dbReference type="NCBI Taxonomy" id="2840830"/>
    <lineage>
        <taxon>Bacteria</taxon>
        <taxon>Bacillati</taxon>
        <taxon>Bacillota</taxon>
        <taxon>Clostridia</taxon>
        <taxon>Eubacteriales</taxon>
        <taxon>Candidatus Gallacutalibacter</taxon>
    </lineage>
</organism>
<dbReference type="Pfam" id="PF08281">
    <property type="entry name" value="Sigma70_r4_2"/>
    <property type="match status" value="1"/>
</dbReference>
<dbReference type="SUPFAM" id="SSF88946">
    <property type="entry name" value="Sigma2 domain of RNA polymerase sigma factors"/>
    <property type="match status" value="1"/>
</dbReference>
<dbReference type="EMBL" id="DVHF01000144">
    <property type="protein sequence ID" value="HIR58209.1"/>
    <property type="molecule type" value="Genomic_DNA"/>
</dbReference>
<evidence type="ECO:0000256" key="4">
    <source>
        <dbReference type="ARBA" id="ARBA00023163"/>
    </source>
</evidence>
<proteinExistence type="predicted"/>
<evidence type="ECO:0000256" key="3">
    <source>
        <dbReference type="ARBA" id="ARBA00023125"/>
    </source>
</evidence>
<feature type="domain" description="RNA polymerase sigma-70 region 2" evidence="5">
    <location>
        <begin position="30"/>
        <end position="94"/>
    </location>
</feature>
<dbReference type="AlphaFoldDB" id="A0A9D1J2K0"/>
<comment type="caution">
    <text evidence="7">The sequence shown here is derived from an EMBL/GenBank/DDBJ whole genome shotgun (WGS) entry which is preliminary data.</text>
</comment>
<dbReference type="NCBIfam" id="TIGR02937">
    <property type="entry name" value="sigma70-ECF"/>
    <property type="match status" value="1"/>
</dbReference>
<dbReference type="SUPFAM" id="SSF88659">
    <property type="entry name" value="Sigma3 and sigma4 domains of RNA polymerase sigma factors"/>
    <property type="match status" value="1"/>
</dbReference>
<dbReference type="InterPro" id="IPR016371">
    <property type="entry name" value="RNA_pol_sigma-H_factor"/>
</dbReference>
<evidence type="ECO:0000259" key="5">
    <source>
        <dbReference type="Pfam" id="PF04542"/>
    </source>
</evidence>
<sequence>MLQKEFSSQTDAELAQLVCAGDTDAFAELAARYLSFIRWRAESFRTVSLETEDLCQEGLYGLLCAAHTYRGGASFRTYAGVCIRNRILSACRTASGGKNMPLNNSISLNQEPDLALDYLSCDFANPETLLIDRENLQIVKNRIRKELSGLEREVLSLYLQGKSYDEIARSLCVTKKAADNAIQRIRKKLKKPC</sequence>
<dbReference type="GO" id="GO:0006352">
    <property type="term" value="P:DNA-templated transcription initiation"/>
    <property type="evidence" value="ECO:0007669"/>
    <property type="project" value="InterPro"/>
</dbReference>
<evidence type="ECO:0000256" key="1">
    <source>
        <dbReference type="ARBA" id="ARBA00023015"/>
    </source>
</evidence>
<keyword evidence="4" id="KW-0804">Transcription</keyword>
<dbReference type="GO" id="GO:0016987">
    <property type="term" value="F:sigma factor activity"/>
    <property type="evidence" value="ECO:0007669"/>
    <property type="project" value="UniProtKB-KW"/>
</dbReference>
<accession>A0A9D1J2K0</accession>
<dbReference type="Gene3D" id="1.10.10.10">
    <property type="entry name" value="Winged helix-like DNA-binding domain superfamily/Winged helix DNA-binding domain"/>
    <property type="match status" value="1"/>
</dbReference>
<keyword evidence="2" id="KW-0731">Sigma factor</keyword>
<evidence type="ECO:0000313" key="8">
    <source>
        <dbReference type="Proteomes" id="UP000886785"/>
    </source>
</evidence>
<dbReference type="PANTHER" id="PTHR30385">
    <property type="entry name" value="SIGMA FACTOR F FLAGELLAR"/>
    <property type="match status" value="1"/>
</dbReference>
<name>A0A9D1J2K0_9FIRM</name>
<protein>
    <submittedName>
        <fullName evidence="7">Sigma-70 family RNA polymerase sigma factor</fullName>
    </submittedName>
</protein>
<feature type="domain" description="RNA polymerase sigma factor 70 region 4 type 2" evidence="6">
    <location>
        <begin position="146"/>
        <end position="189"/>
    </location>
</feature>
<evidence type="ECO:0000259" key="6">
    <source>
        <dbReference type="Pfam" id="PF08281"/>
    </source>
</evidence>
<dbReference type="InterPro" id="IPR013324">
    <property type="entry name" value="RNA_pol_sigma_r3/r4-like"/>
</dbReference>
<dbReference type="InterPro" id="IPR036388">
    <property type="entry name" value="WH-like_DNA-bd_sf"/>
</dbReference>
<keyword evidence="3" id="KW-0238">DNA-binding</keyword>
<dbReference type="PIRSF" id="PIRSF002939">
    <property type="entry name" value="RNA_polymerase_sigma-H_factor"/>
    <property type="match status" value="1"/>
</dbReference>
<dbReference type="Pfam" id="PF04542">
    <property type="entry name" value="Sigma70_r2"/>
    <property type="match status" value="1"/>
</dbReference>
<reference evidence="7" key="1">
    <citation type="submission" date="2020-10" db="EMBL/GenBank/DDBJ databases">
        <authorList>
            <person name="Gilroy R."/>
        </authorList>
    </citation>
    <scope>NUCLEOTIDE SEQUENCE</scope>
    <source>
        <strain evidence="7">ChiSjej1B19-7085</strain>
    </source>
</reference>
<evidence type="ECO:0000313" key="7">
    <source>
        <dbReference type="EMBL" id="HIR58209.1"/>
    </source>
</evidence>
<dbReference type="PANTHER" id="PTHR30385:SF1">
    <property type="entry name" value="RNA POLYMERASE SIGMA-H FACTOR"/>
    <property type="match status" value="1"/>
</dbReference>
<reference evidence="7" key="2">
    <citation type="journal article" date="2021" name="PeerJ">
        <title>Extensive microbial diversity within the chicken gut microbiome revealed by metagenomics and culture.</title>
        <authorList>
            <person name="Gilroy R."/>
            <person name="Ravi A."/>
            <person name="Getino M."/>
            <person name="Pursley I."/>
            <person name="Horton D.L."/>
            <person name="Alikhan N.F."/>
            <person name="Baker D."/>
            <person name="Gharbi K."/>
            <person name="Hall N."/>
            <person name="Watson M."/>
            <person name="Adriaenssens E.M."/>
            <person name="Foster-Nyarko E."/>
            <person name="Jarju S."/>
            <person name="Secka A."/>
            <person name="Antonio M."/>
            <person name="Oren A."/>
            <person name="Chaudhuri R.R."/>
            <person name="La Ragione R."/>
            <person name="Hildebrand F."/>
            <person name="Pallen M.J."/>
        </authorList>
    </citation>
    <scope>NUCLEOTIDE SEQUENCE</scope>
    <source>
        <strain evidence="7">ChiSjej1B19-7085</strain>
    </source>
</reference>
<dbReference type="Gene3D" id="1.10.1740.10">
    <property type="match status" value="1"/>
</dbReference>
<dbReference type="InterPro" id="IPR013325">
    <property type="entry name" value="RNA_pol_sigma_r2"/>
</dbReference>
<dbReference type="InterPro" id="IPR013249">
    <property type="entry name" value="RNA_pol_sigma70_r4_t2"/>
</dbReference>